<comment type="caution">
    <text evidence="2">The sequence shown here is derived from an EMBL/GenBank/DDBJ whole genome shotgun (WGS) entry which is preliminary data.</text>
</comment>
<accession>A0ABT4TZ22</accession>
<feature type="region of interest" description="Disordered" evidence="1">
    <location>
        <begin position="1"/>
        <end position="40"/>
    </location>
</feature>
<keyword evidence="3" id="KW-1185">Reference proteome</keyword>
<dbReference type="RefSeq" id="WP_270683843.1">
    <property type="nucleotide sequence ID" value="NZ_JAQFWQ010000008.1"/>
</dbReference>
<evidence type="ECO:0000313" key="3">
    <source>
        <dbReference type="Proteomes" id="UP001527866"/>
    </source>
</evidence>
<dbReference type="EMBL" id="JAQFWQ010000008">
    <property type="protein sequence ID" value="MDA2809949.1"/>
    <property type="molecule type" value="Genomic_DNA"/>
</dbReference>
<name>A0ABT4TZ22_9ACTN</name>
<reference evidence="2 3" key="1">
    <citation type="submission" date="2023-01" db="EMBL/GenBank/DDBJ databases">
        <title>Draft genome sequence of Nocardiopsis sp. RSe5-2 isolated from halophytes.</title>
        <authorList>
            <person name="Duangmal K."/>
            <person name="Chantavorakit T."/>
        </authorList>
    </citation>
    <scope>NUCLEOTIDE SEQUENCE [LARGE SCALE GENOMIC DNA]</scope>
    <source>
        <strain evidence="2 3">RSe5-2</strain>
    </source>
</reference>
<evidence type="ECO:0000256" key="1">
    <source>
        <dbReference type="SAM" id="MobiDB-lite"/>
    </source>
</evidence>
<evidence type="ECO:0000313" key="2">
    <source>
        <dbReference type="EMBL" id="MDA2809949.1"/>
    </source>
</evidence>
<dbReference type="Proteomes" id="UP001527866">
    <property type="component" value="Unassembled WGS sequence"/>
</dbReference>
<sequence length="40" mass="4272">MDIGEGQMMNAPSSGKTVRTEPVQSGFYSPRFMGAVRPGP</sequence>
<proteinExistence type="predicted"/>
<organism evidence="2 3">
    <name type="scientific">Nocardiopsis endophytica</name>
    <dbReference type="NCBI Taxonomy" id="3018445"/>
    <lineage>
        <taxon>Bacteria</taxon>
        <taxon>Bacillati</taxon>
        <taxon>Actinomycetota</taxon>
        <taxon>Actinomycetes</taxon>
        <taxon>Streptosporangiales</taxon>
        <taxon>Nocardiopsidaceae</taxon>
        <taxon>Nocardiopsis</taxon>
    </lineage>
</organism>
<gene>
    <name evidence="2" type="ORF">O4J56_04810</name>
</gene>
<protein>
    <submittedName>
        <fullName evidence="2">Uncharacterized protein</fullName>
    </submittedName>
</protein>
<feature type="compositionally biased region" description="Polar residues" evidence="1">
    <location>
        <begin position="10"/>
        <end position="27"/>
    </location>
</feature>